<comment type="caution">
    <text evidence="2">The sequence shown here is derived from an EMBL/GenBank/DDBJ whole genome shotgun (WGS) entry which is preliminary data.</text>
</comment>
<sequence length="23" mass="2416">MVNPNVAKKLFKGASASHSSVSR</sequence>
<evidence type="ECO:0000313" key="2">
    <source>
        <dbReference type="EMBL" id="GMN72108.1"/>
    </source>
</evidence>
<dbReference type="AlphaFoldDB" id="A0AA88JCW3"/>
<dbReference type="EMBL" id="BTGU01012825">
    <property type="protein sequence ID" value="GMN72108.1"/>
    <property type="molecule type" value="Genomic_DNA"/>
</dbReference>
<feature type="region of interest" description="Disordered" evidence="1">
    <location>
        <begin position="1"/>
        <end position="23"/>
    </location>
</feature>
<evidence type="ECO:0000256" key="1">
    <source>
        <dbReference type="SAM" id="MobiDB-lite"/>
    </source>
</evidence>
<name>A0AA88JCW3_FICCA</name>
<evidence type="ECO:0000313" key="3">
    <source>
        <dbReference type="Proteomes" id="UP001187192"/>
    </source>
</evidence>
<gene>
    <name evidence="2" type="ORF">TIFTF001_053504</name>
</gene>
<protein>
    <submittedName>
        <fullName evidence="2">Uncharacterized protein</fullName>
    </submittedName>
</protein>
<organism evidence="2 3">
    <name type="scientific">Ficus carica</name>
    <name type="common">Common fig</name>
    <dbReference type="NCBI Taxonomy" id="3494"/>
    <lineage>
        <taxon>Eukaryota</taxon>
        <taxon>Viridiplantae</taxon>
        <taxon>Streptophyta</taxon>
        <taxon>Embryophyta</taxon>
        <taxon>Tracheophyta</taxon>
        <taxon>Spermatophyta</taxon>
        <taxon>Magnoliopsida</taxon>
        <taxon>eudicotyledons</taxon>
        <taxon>Gunneridae</taxon>
        <taxon>Pentapetalae</taxon>
        <taxon>rosids</taxon>
        <taxon>fabids</taxon>
        <taxon>Rosales</taxon>
        <taxon>Moraceae</taxon>
        <taxon>Ficeae</taxon>
        <taxon>Ficus</taxon>
    </lineage>
</organism>
<accession>A0AA88JCW3</accession>
<reference evidence="2" key="1">
    <citation type="submission" date="2023-07" db="EMBL/GenBank/DDBJ databases">
        <title>draft genome sequence of fig (Ficus carica).</title>
        <authorList>
            <person name="Takahashi T."/>
            <person name="Nishimura K."/>
        </authorList>
    </citation>
    <scope>NUCLEOTIDE SEQUENCE</scope>
</reference>
<dbReference type="Proteomes" id="UP001187192">
    <property type="component" value="Unassembled WGS sequence"/>
</dbReference>
<proteinExistence type="predicted"/>
<keyword evidence="3" id="KW-1185">Reference proteome</keyword>